<feature type="compositionally biased region" description="Polar residues" evidence="9">
    <location>
        <begin position="1912"/>
        <end position="1924"/>
    </location>
</feature>
<evidence type="ECO:0000256" key="8">
    <source>
        <dbReference type="PROSITE-ProRule" id="PRU00560"/>
    </source>
</evidence>
<dbReference type="InterPro" id="IPR027417">
    <property type="entry name" value="P-loop_NTPase"/>
</dbReference>
<name>A0A6A6PHX1_9PEZI</name>
<evidence type="ECO:0000256" key="3">
    <source>
        <dbReference type="ARBA" id="ARBA00022741"/>
    </source>
</evidence>
<dbReference type="PROSITE" id="PS51198">
    <property type="entry name" value="UVRD_HELICASE_ATP_BIND"/>
    <property type="match status" value="1"/>
</dbReference>
<dbReference type="InterPro" id="IPR045055">
    <property type="entry name" value="DNA2/NAM7-like"/>
</dbReference>
<evidence type="ECO:0000256" key="9">
    <source>
        <dbReference type="SAM" id="MobiDB-lite"/>
    </source>
</evidence>
<reference evidence="11" key="1">
    <citation type="journal article" date="2020" name="Stud. Mycol.">
        <title>101 Dothideomycetes genomes: a test case for predicting lifestyles and emergence of pathogens.</title>
        <authorList>
            <person name="Haridas S."/>
            <person name="Albert R."/>
            <person name="Binder M."/>
            <person name="Bloem J."/>
            <person name="Labutti K."/>
            <person name="Salamov A."/>
            <person name="Andreopoulos B."/>
            <person name="Baker S."/>
            <person name="Barry K."/>
            <person name="Bills G."/>
            <person name="Bluhm B."/>
            <person name="Cannon C."/>
            <person name="Castanera R."/>
            <person name="Culley D."/>
            <person name="Daum C."/>
            <person name="Ezra D."/>
            <person name="Gonzalez J."/>
            <person name="Henrissat B."/>
            <person name="Kuo A."/>
            <person name="Liang C."/>
            <person name="Lipzen A."/>
            <person name="Lutzoni F."/>
            <person name="Magnuson J."/>
            <person name="Mondo S."/>
            <person name="Nolan M."/>
            <person name="Ohm R."/>
            <person name="Pangilinan J."/>
            <person name="Park H.-J."/>
            <person name="Ramirez L."/>
            <person name="Alfaro M."/>
            <person name="Sun H."/>
            <person name="Tritt A."/>
            <person name="Yoshinaga Y."/>
            <person name="Zwiers L.-H."/>
            <person name="Turgeon B."/>
            <person name="Goodwin S."/>
            <person name="Spatafora J."/>
            <person name="Crous P."/>
            <person name="Grigoriev I."/>
        </authorList>
    </citation>
    <scope>NUCLEOTIDE SEQUENCE</scope>
    <source>
        <strain evidence="11">CBS 113389</strain>
    </source>
</reference>
<dbReference type="Pfam" id="PF23576">
    <property type="entry name" value="SEN1_barrel"/>
    <property type="match status" value="1"/>
</dbReference>
<feature type="region of interest" description="Disordered" evidence="9">
    <location>
        <begin position="1864"/>
        <end position="2013"/>
    </location>
</feature>
<dbReference type="PANTHER" id="PTHR10887:SF495">
    <property type="entry name" value="HELICASE SENATAXIN ISOFORM X1-RELATED"/>
    <property type="match status" value="1"/>
</dbReference>
<dbReference type="InterPro" id="IPR047187">
    <property type="entry name" value="SF1_C_Upf1"/>
</dbReference>
<dbReference type="Pfam" id="PF12726">
    <property type="entry name" value="SEN1_N"/>
    <property type="match status" value="1"/>
</dbReference>
<dbReference type="InterPro" id="IPR014016">
    <property type="entry name" value="UvrD-like_ATP-bd"/>
</dbReference>
<gene>
    <name evidence="11" type="ORF">BDY17DRAFT_327546</name>
</gene>
<feature type="domain" description="UvrD-like helicase ATP-binding" evidence="10">
    <location>
        <begin position="1312"/>
        <end position="1635"/>
    </location>
</feature>
<dbReference type="GO" id="GO:0005524">
    <property type="term" value="F:ATP binding"/>
    <property type="evidence" value="ECO:0007669"/>
    <property type="project" value="UniProtKB-UniRule"/>
</dbReference>
<feature type="region of interest" description="Disordered" evidence="9">
    <location>
        <begin position="882"/>
        <end position="910"/>
    </location>
</feature>
<dbReference type="SUPFAM" id="SSF52540">
    <property type="entry name" value="P-loop containing nucleoside triphosphate hydrolases"/>
    <property type="match status" value="1"/>
</dbReference>
<dbReference type="CDD" id="cd18042">
    <property type="entry name" value="DEXXQc_SETX"/>
    <property type="match status" value="1"/>
</dbReference>
<dbReference type="GO" id="GO:0004386">
    <property type="term" value="F:helicase activity"/>
    <property type="evidence" value="ECO:0007669"/>
    <property type="project" value="UniProtKB-UniRule"/>
</dbReference>
<protein>
    <submittedName>
        <fullName evidence="11">SEN1 N terminal-domain-containing protein</fullName>
    </submittedName>
</protein>
<dbReference type="Pfam" id="PF13086">
    <property type="entry name" value="AAA_11"/>
    <property type="match status" value="1"/>
</dbReference>
<dbReference type="GO" id="GO:0016604">
    <property type="term" value="C:nuclear body"/>
    <property type="evidence" value="ECO:0007669"/>
    <property type="project" value="TreeGrafter"/>
</dbReference>
<feature type="compositionally biased region" description="Polar residues" evidence="9">
    <location>
        <begin position="1952"/>
        <end position="1963"/>
    </location>
</feature>
<keyword evidence="5 8" id="KW-0347">Helicase</keyword>
<keyword evidence="4 8" id="KW-0378">Hydrolase</keyword>
<feature type="compositionally biased region" description="Basic and acidic residues" evidence="9">
    <location>
        <begin position="1893"/>
        <end position="1910"/>
    </location>
</feature>
<dbReference type="InterPro" id="IPR041679">
    <property type="entry name" value="DNA2/NAM7-like_C"/>
</dbReference>
<dbReference type="Gene3D" id="3.40.50.300">
    <property type="entry name" value="P-loop containing nucleotide triphosphate hydrolases"/>
    <property type="match status" value="2"/>
</dbReference>
<dbReference type="InterPro" id="IPR024481">
    <property type="entry name" value="Helicase_Sen1_N"/>
</dbReference>
<comment type="subcellular location">
    <subcellularLocation>
        <location evidence="1">Nucleus</location>
    </subcellularLocation>
</comment>
<feature type="compositionally biased region" description="Basic and acidic residues" evidence="9">
    <location>
        <begin position="1929"/>
        <end position="1946"/>
    </location>
</feature>
<keyword evidence="7" id="KW-0539">Nucleus</keyword>
<dbReference type="CDD" id="cd18808">
    <property type="entry name" value="SF1_C_Upf1"/>
    <property type="match status" value="1"/>
</dbReference>
<feature type="compositionally biased region" description="Polar residues" evidence="9">
    <location>
        <begin position="882"/>
        <end position="899"/>
    </location>
</feature>
<evidence type="ECO:0000256" key="4">
    <source>
        <dbReference type="ARBA" id="ARBA00022801"/>
    </source>
</evidence>
<feature type="compositionally biased region" description="Polar residues" evidence="9">
    <location>
        <begin position="1864"/>
        <end position="1875"/>
    </location>
</feature>
<evidence type="ECO:0000256" key="5">
    <source>
        <dbReference type="ARBA" id="ARBA00022806"/>
    </source>
</evidence>
<keyword evidence="3 8" id="KW-0547">Nucleotide-binding</keyword>
<dbReference type="Pfam" id="PF13087">
    <property type="entry name" value="AAA_12"/>
    <property type="match status" value="1"/>
</dbReference>
<dbReference type="GO" id="GO:0005694">
    <property type="term" value="C:chromosome"/>
    <property type="evidence" value="ECO:0007669"/>
    <property type="project" value="UniProtKB-ARBA"/>
</dbReference>
<evidence type="ECO:0000313" key="12">
    <source>
        <dbReference type="Proteomes" id="UP000799767"/>
    </source>
</evidence>
<dbReference type="GO" id="GO:0006369">
    <property type="term" value="P:termination of RNA polymerase II transcription"/>
    <property type="evidence" value="ECO:0007669"/>
    <property type="project" value="TreeGrafter"/>
</dbReference>
<accession>A0A6A6PHX1</accession>
<comment type="similarity">
    <text evidence="2">Belongs to the DNA2/NAM7 helicase family.</text>
</comment>
<evidence type="ECO:0000256" key="6">
    <source>
        <dbReference type="ARBA" id="ARBA00022840"/>
    </source>
</evidence>
<dbReference type="InterPro" id="IPR041677">
    <property type="entry name" value="DNA2/NAM7_AAA_11"/>
</dbReference>
<evidence type="ECO:0000259" key="10">
    <source>
        <dbReference type="PROSITE" id="PS51198"/>
    </source>
</evidence>
<evidence type="ECO:0000256" key="2">
    <source>
        <dbReference type="ARBA" id="ARBA00007913"/>
    </source>
</evidence>
<evidence type="ECO:0000313" key="11">
    <source>
        <dbReference type="EMBL" id="KAF2479592.1"/>
    </source>
</evidence>
<dbReference type="EMBL" id="MU001641">
    <property type="protein sequence ID" value="KAF2479592.1"/>
    <property type="molecule type" value="Genomic_DNA"/>
</dbReference>
<dbReference type="RefSeq" id="XP_033586162.1">
    <property type="nucleotide sequence ID" value="XM_033737688.1"/>
</dbReference>
<sequence length="2013" mass="224070">MGHAIVQSLNELTQLDPGLHWFCPRSAAADSRGFFDEDVLADLPKESDHDKAARLREIDNANQRRDVALDVCKIFAYDGVDALPFQDQLRLALKAQLTRCDVCVREYHRSRSLLMQRLESQFDIEEVRHFMDQFDAMNITRISNGLKTMEEALLTLPPDKRSIAATGDAGMYALFEAFHCIPFLKDEETLQKSLDRPLDLLQTKKKVKLPSYAPGMAAFIFSHNQERRSWAMKNFSGIRRPLTSTEFEYSVKPFLEAGLARVNILAMQRDFLPTFWRGTREIVLKLTTDLIATHLRAMDSNLYTVGLEHFQIDDAHFTDLLATYQLLVEQSPTDFWDAMAPISAQSVVETIFRSPALQKTLKITQETQPLQLGEKMEWTVQITKSLKPVNVVAPVKVILDQLLHAIQKDPYSRYARSVCWQKGLTCLLTALRTMREHVKSGPTIRHMVQIVAKDHIPLVMSELDGIEKKTEMQIDKTEQMCLDIVEYTLALDVAGLAQDRYTIVKTKALDHELNISGLEMWKMSMRHVRPGHPSLAASILYGIRDLLLLETFPPRHISATLKQAELWNLALGRVQTYVCNDLLERLDAFGAEQLDELFMLPSAANGLIHLLFSGEASVHQSALNVLKVLSGQDERRGSIMHIISAFPTTSVPSINEALARIARHRVFAPCSVTLKLCTDVLSSLCDSQDGILRSKKISEDSMKGIELFWERIWLVLGMIFEQTEPWSNHGYDKQMLQDFCRETMAFADYAFDQYSIIATTLQGSAKAAKGQVRKMLLEFPKSRFSQITKWLRLRDEYLINKAVTLTTKILGRLQEVGIQIDDGAAQYLQNVVTSTDKNAVVRTKLSPQQKAELQRALENHTGESIAEVVEISSADVRKKQSSLEGWTSSARGSGASTPVSDAGRASKPGTIDVDAWSEAAKRRKEAQAKEEAEMKKIMNTIPGSEAQRKKLLLQQKKPTSTPAIVKSAQKNQEAANDFLLKRQREKEEAAKRKAAAVAKANGVVGVGSGVTGLGDIGKDHSMKGQNVMVSSDEESEEDEEDELDVELFGLGPGKKKTARPNVDPNGALGLKAEQKNAPTRIHRTQRSLKDQRARLAPDLTPLHRIILGWDFFHEGDYPPGSKEHQFRGVSNSFTDPITYRDTFQPLLTLEAWQGMVKAREETVAKPYEVKIQNRTNVDSFIELSSLIGHQENREVQIQEGDIILLSKVKNAVADSTAPHCLARVYRVKRQKAFLEIVYQVVSGSSLAPSLLQQATVWGVKIQTIVPLEREYGALQALQYYDLCNQIVQAKPSKRITFSERQIAAYQDVWNVNRAQSEAINAALTNEGFSLIQGPPGSGKTKTIVAIVGGLLTQALSASNTGTKIAMPKVNGDANSGADAPPRKLLVCAPSNAAVDELVMRLKEGVKTKSGRHHKLNVVRIGRSEAINQQVLDVTMDELVAQRMGTADNDQKMREKNAELFKEHEKVSTELRELSAKRDSGSIIGKALSDMESDLLALRKRKRDLGVRIDNAKDAERNANRQAELNRKRAQQAVLDDAHVICATLSGSGHDMFQSMNIDLETVIIDEAAQCVEMSSLIPLKYGCVKCILVGDPKQLPPTVFSKEAAKFQYEQSLFVRMQNNFANEVHLLDTQYRMHPQISLFPSKTFYDALLKDGPGMAGLRERPWHKSALLAPYKFYDVAGQHQAAPKGHSLVNLAEIDIAMLLYQRLISDQPNYDFTSKIGIITPYKSQLNALKTKFPARFGDSVFQNVEFNTTDAFQGRESEIIIFSCVRASPAGGIGFLQDVRRMNVGLTRAKSSLWVLGNSESLVRGQFWRKLVEDAKARDCYTSGDLKGMLSQASSHFPAPAITTAAMLDGSSEVQTIDRTSGINPTRNGAGSAPAEPRLPISAVQDSRADRMEGIRYRAEDRLQSKKPTASTNESRSAQPLKEPIDKSIDQEDIEMRNADDEAAMSNRSSVSRSATPLSAAEEKKRPAGGAGTARPGSVAPAPVAQHLKKRPAPSPFMPRKQAKPKQ</sequence>
<dbReference type="GO" id="GO:0016787">
    <property type="term" value="F:hydrolase activity"/>
    <property type="evidence" value="ECO:0007669"/>
    <property type="project" value="UniProtKB-UniRule"/>
</dbReference>
<dbReference type="FunFam" id="3.40.50.300:FF:001152">
    <property type="entry name" value="tRNA-splicing endonuclease, putative"/>
    <property type="match status" value="1"/>
</dbReference>
<dbReference type="InterPro" id="IPR056474">
    <property type="entry name" value="SEN1_barrel"/>
</dbReference>
<dbReference type="Proteomes" id="UP000799767">
    <property type="component" value="Unassembled WGS sequence"/>
</dbReference>
<keyword evidence="12" id="KW-1185">Reference proteome</keyword>
<dbReference type="PANTHER" id="PTHR10887">
    <property type="entry name" value="DNA2/NAM7 HELICASE FAMILY"/>
    <property type="match status" value="1"/>
</dbReference>
<evidence type="ECO:0000256" key="7">
    <source>
        <dbReference type="ARBA" id="ARBA00023242"/>
    </source>
</evidence>
<organism evidence="11 12">
    <name type="scientific">Neohortaea acidophila</name>
    <dbReference type="NCBI Taxonomy" id="245834"/>
    <lineage>
        <taxon>Eukaryota</taxon>
        <taxon>Fungi</taxon>
        <taxon>Dikarya</taxon>
        <taxon>Ascomycota</taxon>
        <taxon>Pezizomycotina</taxon>
        <taxon>Dothideomycetes</taxon>
        <taxon>Dothideomycetidae</taxon>
        <taxon>Mycosphaerellales</taxon>
        <taxon>Teratosphaeriaceae</taxon>
        <taxon>Neohortaea</taxon>
    </lineage>
</organism>
<keyword evidence="6 8" id="KW-0067">ATP-binding</keyword>
<feature type="binding site" evidence="8">
    <location>
        <begin position="1333"/>
        <end position="1340"/>
    </location>
    <ligand>
        <name>ATP</name>
        <dbReference type="ChEBI" id="CHEBI:30616"/>
    </ligand>
</feature>
<evidence type="ECO:0000256" key="1">
    <source>
        <dbReference type="ARBA" id="ARBA00004123"/>
    </source>
</evidence>
<dbReference type="GO" id="GO:0001147">
    <property type="term" value="F:transcription termination site sequence-specific DNA binding"/>
    <property type="evidence" value="ECO:0007669"/>
    <property type="project" value="TreeGrafter"/>
</dbReference>
<dbReference type="GeneID" id="54478690"/>
<dbReference type="OrthoDB" id="6513042at2759"/>
<dbReference type="FunFam" id="3.40.50.300:FF:000326">
    <property type="entry name" value="P-loop containing nucleoside triphosphate hydrolase"/>
    <property type="match status" value="1"/>
</dbReference>
<proteinExistence type="inferred from homology"/>